<proteinExistence type="predicted"/>
<organism evidence="2 3">
    <name type="scientific">Virgibacillus alimentarius</name>
    <dbReference type="NCBI Taxonomy" id="698769"/>
    <lineage>
        <taxon>Bacteria</taxon>
        <taxon>Bacillati</taxon>
        <taxon>Bacillota</taxon>
        <taxon>Bacilli</taxon>
        <taxon>Bacillales</taxon>
        <taxon>Bacillaceae</taxon>
        <taxon>Virgibacillus</taxon>
    </lineage>
</organism>
<evidence type="ECO:0000313" key="2">
    <source>
        <dbReference type="EMBL" id="MBP2258152.1"/>
    </source>
</evidence>
<dbReference type="RefSeq" id="WP_226371308.1">
    <property type="nucleotide sequence ID" value="NZ_JAGIKX010000020.1"/>
</dbReference>
<comment type="caution">
    <text evidence="2">The sequence shown here is derived from an EMBL/GenBank/DDBJ whole genome shotgun (WGS) entry which is preliminary data.</text>
</comment>
<gene>
    <name evidence="2" type="ORF">J2Z81_002123</name>
</gene>
<dbReference type="EMBL" id="JAGIKX010000020">
    <property type="protein sequence ID" value="MBP2258152.1"/>
    <property type="molecule type" value="Genomic_DNA"/>
</dbReference>
<protein>
    <submittedName>
        <fullName evidence="2">Uncharacterized protein</fullName>
    </submittedName>
</protein>
<sequence>MNEKTNKQPDAKKEWIEFMDKFNEHALGHNNEHDNSVMNLNVDKSEEPITQLK</sequence>
<name>A0ABS4S9Z7_9BACI</name>
<evidence type="ECO:0000313" key="3">
    <source>
        <dbReference type="Proteomes" id="UP001519294"/>
    </source>
</evidence>
<evidence type="ECO:0000256" key="1">
    <source>
        <dbReference type="SAM" id="MobiDB-lite"/>
    </source>
</evidence>
<feature type="compositionally biased region" description="Basic and acidic residues" evidence="1">
    <location>
        <begin position="26"/>
        <end position="35"/>
    </location>
</feature>
<dbReference type="Proteomes" id="UP001519294">
    <property type="component" value="Unassembled WGS sequence"/>
</dbReference>
<reference evidence="2 3" key="1">
    <citation type="submission" date="2021-03" db="EMBL/GenBank/DDBJ databases">
        <title>Genomic Encyclopedia of Type Strains, Phase IV (KMG-IV): sequencing the most valuable type-strain genomes for metagenomic binning, comparative biology and taxonomic classification.</title>
        <authorList>
            <person name="Goeker M."/>
        </authorList>
    </citation>
    <scope>NUCLEOTIDE SEQUENCE [LARGE SCALE GENOMIC DNA]</scope>
    <source>
        <strain evidence="2 3">DSM 25790</strain>
    </source>
</reference>
<accession>A0ABS4S9Z7</accession>
<keyword evidence="3" id="KW-1185">Reference proteome</keyword>
<feature type="region of interest" description="Disordered" evidence="1">
    <location>
        <begin position="26"/>
        <end position="53"/>
    </location>
</feature>